<feature type="chain" id="PRO_5045273431" evidence="1">
    <location>
        <begin position="33"/>
        <end position="111"/>
    </location>
</feature>
<keyword evidence="1" id="KW-0732">Signal</keyword>
<comment type="caution">
    <text evidence="3">The sequence shown here is derived from an EMBL/GenBank/DDBJ whole genome shotgun (WGS) entry which is preliminary data.</text>
</comment>
<organism evidence="3 4">
    <name type="scientific">Allgaiera indica</name>
    <dbReference type="NCBI Taxonomy" id="765699"/>
    <lineage>
        <taxon>Bacteria</taxon>
        <taxon>Pseudomonadati</taxon>
        <taxon>Pseudomonadota</taxon>
        <taxon>Alphaproteobacteria</taxon>
        <taxon>Rhodobacterales</taxon>
        <taxon>Paracoccaceae</taxon>
        <taxon>Allgaiera</taxon>
    </lineage>
</organism>
<keyword evidence="4" id="KW-1185">Reference proteome</keyword>
<feature type="domain" description="PepSY" evidence="2">
    <location>
        <begin position="43"/>
        <end position="102"/>
    </location>
</feature>
<dbReference type="Pfam" id="PF03413">
    <property type="entry name" value="PepSY"/>
    <property type="match status" value="1"/>
</dbReference>
<protein>
    <submittedName>
        <fullName evidence="3">Peptidase propeptide and YPEB domain-containing protein</fullName>
    </submittedName>
</protein>
<evidence type="ECO:0000313" key="4">
    <source>
        <dbReference type="Proteomes" id="UP000199541"/>
    </source>
</evidence>
<proteinExistence type="predicted"/>
<evidence type="ECO:0000256" key="1">
    <source>
        <dbReference type="SAM" id="SignalP"/>
    </source>
</evidence>
<name>A0A1H3EUK9_9RHOB</name>
<evidence type="ECO:0000313" key="3">
    <source>
        <dbReference type="EMBL" id="SDX82426.1"/>
    </source>
</evidence>
<gene>
    <name evidence="3" type="ORF">SAMN05444006_1321</name>
</gene>
<dbReference type="Gene3D" id="3.10.450.40">
    <property type="match status" value="1"/>
</dbReference>
<evidence type="ECO:0000259" key="2">
    <source>
        <dbReference type="Pfam" id="PF03413"/>
    </source>
</evidence>
<sequence length="111" mass="11655">MKKRTNVNRQPFLVGAFAAVSALTVAAVPALAFTGQQYEAQAKVSLPQAEAAVAKAVPGGRITDRELEKEKGGSGLRYSFDVKVHGKTREIGVDAKTGKVLENSVEGANAD</sequence>
<dbReference type="InterPro" id="IPR025711">
    <property type="entry name" value="PepSY"/>
</dbReference>
<dbReference type="EMBL" id="FNOB01000032">
    <property type="protein sequence ID" value="SDX82426.1"/>
    <property type="molecule type" value="Genomic_DNA"/>
</dbReference>
<feature type="signal peptide" evidence="1">
    <location>
        <begin position="1"/>
        <end position="32"/>
    </location>
</feature>
<reference evidence="3 4" key="1">
    <citation type="submission" date="2016-10" db="EMBL/GenBank/DDBJ databases">
        <authorList>
            <person name="Varghese N."/>
            <person name="Submissions S."/>
        </authorList>
    </citation>
    <scope>NUCLEOTIDE SEQUENCE [LARGE SCALE GENOMIC DNA]</scope>
    <source>
        <strain evidence="3 4">DSM 24802</strain>
    </source>
</reference>
<accession>A0A1H3EUK9</accession>
<dbReference type="Proteomes" id="UP000199541">
    <property type="component" value="Unassembled WGS sequence"/>
</dbReference>